<evidence type="ECO:0000313" key="5">
    <source>
        <dbReference type="Proteomes" id="UP000003706"/>
    </source>
</evidence>
<dbReference type="Proteomes" id="UP000003706">
    <property type="component" value="Unassembled WGS sequence"/>
</dbReference>
<dbReference type="GO" id="GO:0032259">
    <property type="term" value="P:methylation"/>
    <property type="evidence" value="ECO:0007669"/>
    <property type="project" value="UniProtKB-KW"/>
</dbReference>
<evidence type="ECO:0000256" key="3">
    <source>
        <dbReference type="ARBA" id="ARBA00022679"/>
    </source>
</evidence>
<dbReference type="EMBL" id="AGJL01000014">
    <property type="protein sequence ID" value="EHP87435.1"/>
    <property type="molecule type" value="Genomic_DNA"/>
</dbReference>
<sequence>MYNWFLKFGLVMCMYAIGIGEKKDEVLKAYHKLSEEGIDVELINNPKTLVDKLLNKEIDGAVRGSLSSSKVIPYLREKVGRFYRASILKNPFNREIFLLSPVGIDDIREDNEGRIKDKIELINYAINFLKRNNIKPKIALLSGGRLSDYGRSKEVDKTIEECEKILKYFKETDEKVDIVHNGILIEEVLKDGCNVIVAPDGISGNLMFRCFGLVCGLEGYGAVLLNNKEINFFDTSRNATWKRYYNAIKFIENINKDKS</sequence>
<comment type="similarity">
    <text evidence="1">Belongs to the MtxX family.</text>
</comment>
<evidence type="ECO:0000256" key="1">
    <source>
        <dbReference type="ARBA" id="ARBA00009125"/>
    </source>
</evidence>
<comment type="caution">
    <text evidence="4">The sequence shown here is derived from an EMBL/GenBank/DDBJ whole genome shotgun (WGS) entry which is preliminary data.</text>
</comment>
<dbReference type="NCBIfam" id="TIGR03270">
    <property type="entry name" value="methan_mark_4"/>
    <property type="match status" value="1"/>
</dbReference>
<keyword evidence="2" id="KW-0489">Methyltransferase</keyword>
<organism evidence="4 5">
    <name type="scientific">Methanotorris formicicus Mc-S-70</name>
    <dbReference type="NCBI Taxonomy" id="647171"/>
    <lineage>
        <taxon>Archaea</taxon>
        <taxon>Methanobacteriati</taxon>
        <taxon>Methanobacteriota</taxon>
        <taxon>Methanomada group</taxon>
        <taxon>Methanococci</taxon>
        <taxon>Methanococcales</taxon>
        <taxon>Methanocaldococcaceae</taxon>
        <taxon>Methanotorris</taxon>
    </lineage>
</organism>
<evidence type="ECO:0000256" key="2">
    <source>
        <dbReference type="ARBA" id="ARBA00022603"/>
    </source>
</evidence>
<dbReference type="SUPFAM" id="SSF53659">
    <property type="entry name" value="Isocitrate/Isopropylmalate dehydrogenase-like"/>
    <property type="match status" value="1"/>
</dbReference>
<evidence type="ECO:0000313" key="4">
    <source>
        <dbReference type="EMBL" id="EHP87435.1"/>
    </source>
</evidence>
<keyword evidence="5" id="KW-1185">Reference proteome</keyword>
<dbReference type="AlphaFoldDB" id="H1KY75"/>
<dbReference type="GO" id="GO:0008168">
    <property type="term" value="F:methyltransferase activity"/>
    <property type="evidence" value="ECO:0007669"/>
    <property type="project" value="UniProtKB-KW"/>
</dbReference>
<name>H1KY75_9EURY</name>
<dbReference type="InterPro" id="IPR016764">
    <property type="entry name" value="MeTrfase_MtxX_xsu"/>
</dbReference>
<keyword evidence="3" id="KW-0808">Transferase</keyword>
<accession>H1KY75</accession>
<dbReference type="STRING" id="647171.MetfoDRAFT_0748"/>
<protein>
    <submittedName>
        <fullName evidence="4">Methanogen marker protein 4</fullName>
    </submittedName>
</protein>
<gene>
    <name evidence="4" type="ORF">MetfoDRAFT_0748</name>
</gene>
<dbReference type="PIRSF" id="PIRSF019709">
    <property type="entry name" value="Methyltransf_MtxX"/>
    <property type="match status" value="1"/>
</dbReference>
<reference evidence="4 5" key="1">
    <citation type="submission" date="2011-09" db="EMBL/GenBank/DDBJ databases">
        <title>The draft genome of Methanotorris formicicus Mc-S-70.</title>
        <authorList>
            <consortium name="US DOE Joint Genome Institute (JGI-PGF)"/>
            <person name="Lucas S."/>
            <person name="Han J."/>
            <person name="Lapidus A."/>
            <person name="Cheng J.-F."/>
            <person name="Goodwin L."/>
            <person name="Pitluck S."/>
            <person name="Peters L."/>
            <person name="Land M.L."/>
            <person name="Hauser L."/>
            <person name="Sieprawska-Lupa M."/>
            <person name="Takai K."/>
            <person name="Miyazaki J."/>
            <person name="Whitman W."/>
            <person name="Woyke T.J."/>
        </authorList>
    </citation>
    <scope>NUCLEOTIDE SEQUENCE [LARGE SCALE GENOMIC DNA]</scope>
    <source>
        <strain evidence="4 5">Mc-S-70</strain>
    </source>
</reference>
<dbReference type="PATRIC" id="fig|647171.4.peg.737"/>
<proteinExistence type="inferred from homology"/>